<protein>
    <recommendedName>
        <fullName evidence="4">Retrotransposon gag domain-containing protein</fullName>
    </recommendedName>
</protein>
<proteinExistence type="predicted"/>
<keyword evidence="3" id="KW-1185">Reference proteome</keyword>
<accession>A0A9N9Q9Q2</accession>
<gene>
    <name evidence="2" type="ORF">HYALB_00011901</name>
</gene>
<evidence type="ECO:0008006" key="4">
    <source>
        <dbReference type="Google" id="ProtNLM"/>
    </source>
</evidence>
<feature type="region of interest" description="Disordered" evidence="1">
    <location>
        <begin position="38"/>
        <end position="58"/>
    </location>
</feature>
<evidence type="ECO:0000256" key="1">
    <source>
        <dbReference type="SAM" id="MobiDB-lite"/>
    </source>
</evidence>
<name>A0A9N9Q9Q2_9HELO</name>
<evidence type="ECO:0000313" key="2">
    <source>
        <dbReference type="EMBL" id="CAG8979231.1"/>
    </source>
</evidence>
<evidence type="ECO:0000313" key="3">
    <source>
        <dbReference type="Proteomes" id="UP000701801"/>
    </source>
</evidence>
<comment type="caution">
    <text evidence="2">The sequence shown here is derived from an EMBL/GenBank/DDBJ whole genome shotgun (WGS) entry which is preliminary data.</text>
</comment>
<dbReference type="Proteomes" id="UP000701801">
    <property type="component" value="Unassembled WGS sequence"/>
</dbReference>
<dbReference type="AlphaFoldDB" id="A0A9N9Q9Q2"/>
<feature type="compositionally biased region" description="Basic and acidic residues" evidence="1">
    <location>
        <begin position="39"/>
        <end position="54"/>
    </location>
</feature>
<dbReference type="OrthoDB" id="3557951at2759"/>
<organism evidence="2 3">
    <name type="scientific">Hymenoscyphus albidus</name>
    <dbReference type="NCBI Taxonomy" id="595503"/>
    <lineage>
        <taxon>Eukaryota</taxon>
        <taxon>Fungi</taxon>
        <taxon>Dikarya</taxon>
        <taxon>Ascomycota</taxon>
        <taxon>Pezizomycotina</taxon>
        <taxon>Leotiomycetes</taxon>
        <taxon>Helotiales</taxon>
        <taxon>Helotiaceae</taxon>
        <taxon>Hymenoscyphus</taxon>
    </lineage>
</organism>
<sequence>MLKAKYIDFVQFMSQFNSTNNPSAQTSTPTTPVVQLQQEESKPRHSLSHPDEFTNKNNSLYPQFKSLLEAKLRIDARAIGSEEERVWYAFGRISEDVAGRIHPWMQYAQRTSAFSVEGFLKQMDQAFADPQRQAKALSKLNTERQGPRDFRVFLQEFEQNLLEAQGWGWDDNVKKGYLKAGLSRELEGQLVSQIEPKTYEEFTAFKCRK</sequence>
<reference evidence="2" key="1">
    <citation type="submission" date="2021-07" db="EMBL/GenBank/DDBJ databases">
        <authorList>
            <person name="Durling M."/>
        </authorList>
    </citation>
    <scope>NUCLEOTIDE SEQUENCE</scope>
</reference>
<dbReference type="EMBL" id="CAJVRM010000300">
    <property type="protein sequence ID" value="CAG8979231.1"/>
    <property type="molecule type" value="Genomic_DNA"/>
</dbReference>